<evidence type="ECO:0000313" key="2">
    <source>
        <dbReference type="EMBL" id="CAD7433881.1"/>
    </source>
</evidence>
<gene>
    <name evidence="2" type="ORF">TMSB3V08_LOCUS10545</name>
</gene>
<proteinExistence type="predicted"/>
<feature type="region of interest" description="Disordered" evidence="1">
    <location>
        <begin position="62"/>
        <end position="94"/>
    </location>
</feature>
<dbReference type="EMBL" id="OB796872">
    <property type="protein sequence ID" value="CAD7433881.1"/>
    <property type="molecule type" value="Genomic_DNA"/>
</dbReference>
<reference evidence="2" key="1">
    <citation type="submission" date="2020-11" db="EMBL/GenBank/DDBJ databases">
        <authorList>
            <person name="Tran Van P."/>
        </authorList>
    </citation>
    <scope>NUCLEOTIDE SEQUENCE</scope>
</reference>
<name>A0A7R9EJ06_9NEOP</name>
<evidence type="ECO:0000256" key="1">
    <source>
        <dbReference type="SAM" id="MobiDB-lite"/>
    </source>
</evidence>
<accession>A0A7R9EJ06</accession>
<dbReference type="AlphaFoldDB" id="A0A7R9EJ06"/>
<sequence>MAKRNILLLFDVDGTLTVPQKNSNPSPIACTAYVIATTAKSPSLRMSVPTYLRRTPISVGTLKLDSSKGRKKSRKKQDNTYSSNSPPKKPLSGL</sequence>
<organism evidence="2">
    <name type="scientific">Timema monikensis</name>
    <dbReference type="NCBI Taxonomy" id="170555"/>
    <lineage>
        <taxon>Eukaryota</taxon>
        <taxon>Metazoa</taxon>
        <taxon>Ecdysozoa</taxon>
        <taxon>Arthropoda</taxon>
        <taxon>Hexapoda</taxon>
        <taxon>Insecta</taxon>
        <taxon>Pterygota</taxon>
        <taxon>Neoptera</taxon>
        <taxon>Polyneoptera</taxon>
        <taxon>Phasmatodea</taxon>
        <taxon>Timematodea</taxon>
        <taxon>Timematoidea</taxon>
        <taxon>Timematidae</taxon>
        <taxon>Timema</taxon>
    </lineage>
</organism>
<protein>
    <submittedName>
        <fullName evidence="2">Uncharacterized protein</fullName>
    </submittedName>
</protein>